<evidence type="ECO:0000313" key="2">
    <source>
        <dbReference type="Proteomes" id="UP001176961"/>
    </source>
</evidence>
<comment type="caution">
    <text evidence="1">The sequence shown here is derived from an EMBL/GenBank/DDBJ whole genome shotgun (WGS) entry which is preliminary data.</text>
</comment>
<gene>
    <name evidence="1" type="ORF">CYNAS_LOCUS9837</name>
</gene>
<dbReference type="Pfam" id="PF17619">
    <property type="entry name" value="SCVP"/>
    <property type="match status" value="1"/>
</dbReference>
<accession>A0AA36GTJ2</accession>
<dbReference type="Proteomes" id="UP001176961">
    <property type="component" value="Unassembled WGS sequence"/>
</dbReference>
<organism evidence="1 2">
    <name type="scientific">Cylicocyclus nassatus</name>
    <name type="common">Nematode worm</name>
    <dbReference type="NCBI Taxonomy" id="53992"/>
    <lineage>
        <taxon>Eukaryota</taxon>
        <taxon>Metazoa</taxon>
        <taxon>Ecdysozoa</taxon>
        <taxon>Nematoda</taxon>
        <taxon>Chromadorea</taxon>
        <taxon>Rhabditida</taxon>
        <taxon>Rhabditina</taxon>
        <taxon>Rhabditomorpha</taxon>
        <taxon>Strongyloidea</taxon>
        <taxon>Strongylidae</taxon>
        <taxon>Cylicocyclus</taxon>
    </lineage>
</organism>
<dbReference type="AlphaFoldDB" id="A0AA36GTJ2"/>
<keyword evidence="2" id="KW-1185">Reference proteome</keyword>
<name>A0AA36GTJ2_CYLNA</name>
<dbReference type="EMBL" id="CATQJL010000223">
    <property type="protein sequence ID" value="CAJ0597854.1"/>
    <property type="molecule type" value="Genomic_DNA"/>
</dbReference>
<protein>
    <submittedName>
        <fullName evidence="1">Uncharacterized protein</fullName>
    </submittedName>
</protein>
<reference evidence="1" key="1">
    <citation type="submission" date="2023-07" db="EMBL/GenBank/DDBJ databases">
        <authorList>
            <consortium name="CYATHOMIX"/>
        </authorList>
    </citation>
    <scope>NUCLEOTIDE SEQUENCE</scope>
    <source>
        <strain evidence="1">N/A</strain>
    </source>
</reference>
<sequence>MLKRYNIAYSEGMFNVIPQNAGGKVAVVVKVPKVDCNLVPIMAREVKNSVFLITSATAQCGNGPTTYV</sequence>
<proteinExistence type="predicted"/>
<evidence type="ECO:0000313" key="1">
    <source>
        <dbReference type="EMBL" id="CAJ0597854.1"/>
    </source>
</evidence>
<dbReference type="InterPro" id="IPR035126">
    <property type="entry name" value="SCVP"/>
</dbReference>